<dbReference type="GO" id="GO:0003700">
    <property type="term" value="F:DNA-binding transcription factor activity"/>
    <property type="evidence" value="ECO:0007669"/>
    <property type="project" value="InterPro"/>
</dbReference>
<dbReference type="NCBIfam" id="TIGR01557">
    <property type="entry name" value="myb_SHAQKYF"/>
    <property type="match status" value="1"/>
</dbReference>
<feature type="compositionally biased region" description="Low complexity" evidence="6">
    <location>
        <begin position="312"/>
        <end position="325"/>
    </location>
</feature>
<organism evidence="9 10">
    <name type="scientific">Anisodus acutangulus</name>
    <dbReference type="NCBI Taxonomy" id="402998"/>
    <lineage>
        <taxon>Eukaryota</taxon>
        <taxon>Viridiplantae</taxon>
        <taxon>Streptophyta</taxon>
        <taxon>Embryophyta</taxon>
        <taxon>Tracheophyta</taxon>
        <taxon>Spermatophyta</taxon>
        <taxon>Magnoliopsida</taxon>
        <taxon>eudicotyledons</taxon>
        <taxon>Gunneridae</taxon>
        <taxon>Pentapetalae</taxon>
        <taxon>asterids</taxon>
        <taxon>lamiids</taxon>
        <taxon>Solanales</taxon>
        <taxon>Solanaceae</taxon>
        <taxon>Solanoideae</taxon>
        <taxon>Hyoscyameae</taxon>
        <taxon>Anisodus</taxon>
    </lineage>
</organism>
<dbReference type="AlphaFoldDB" id="A0A9Q1L702"/>
<dbReference type="PROSITE" id="PS51294">
    <property type="entry name" value="HTH_MYB"/>
    <property type="match status" value="1"/>
</dbReference>
<dbReference type="Gene3D" id="3.40.50.2300">
    <property type="match status" value="1"/>
</dbReference>
<dbReference type="PANTHER" id="PTHR31442:SF38">
    <property type="entry name" value="TRANSCRIPTION FACTOR"/>
    <property type="match status" value="1"/>
</dbReference>
<dbReference type="Gene3D" id="1.10.10.60">
    <property type="entry name" value="Homeodomain-like"/>
    <property type="match status" value="1"/>
</dbReference>
<name>A0A9Q1L702_9SOLA</name>
<dbReference type="InterPro" id="IPR009057">
    <property type="entry name" value="Homeodomain-like_sf"/>
</dbReference>
<feature type="compositionally biased region" description="Basic and acidic residues" evidence="6">
    <location>
        <begin position="184"/>
        <end position="201"/>
    </location>
</feature>
<evidence type="ECO:0000256" key="1">
    <source>
        <dbReference type="ARBA" id="ARBA00004123"/>
    </source>
</evidence>
<evidence type="ECO:0000259" key="8">
    <source>
        <dbReference type="PROSITE" id="PS51294"/>
    </source>
</evidence>
<gene>
    <name evidence="9" type="ORF">K7X08_030424</name>
</gene>
<keyword evidence="3" id="KW-0804">Transcription</keyword>
<evidence type="ECO:0000313" key="9">
    <source>
        <dbReference type="EMBL" id="KAJ8528780.1"/>
    </source>
</evidence>
<comment type="caution">
    <text evidence="5">Lacks conserved residue(s) required for the propagation of feature annotation.</text>
</comment>
<feature type="region of interest" description="Disordered" evidence="6">
    <location>
        <begin position="182"/>
        <end position="235"/>
    </location>
</feature>
<comment type="subcellular location">
    <subcellularLocation>
        <location evidence="1">Nucleus</location>
    </subcellularLocation>
</comment>
<dbReference type="GO" id="GO:0000160">
    <property type="term" value="P:phosphorelay signal transduction system"/>
    <property type="evidence" value="ECO:0007669"/>
    <property type="project" value="InterPro"/>
</dbReference>
<accession>A0A9Q1L702</accession>
<keyword evidence="2" id="KW-0805">Transcription regulation</keyword>
<evidence type="ECO:0000256" key="6">
    <source>
        <dbReference type="SAM" id="MobiDB-lite"/>
    </source>
</evidence>
<dbReference type="OrthoDB" id="1304696at2759"/>
<evidence type="ECO:0000313" key="10">
    <source>
        <dbReference type="Proteomes" id="UP001152561"/>
    </source>
</evidence>
<keyword evidence="4" id="KW-0539">Nucleus</keyword>
<dbReference type="EMBL" id="JAJAGQ010000022">
    <property type="protein sequence ID" value="KAJ8528780.1"/>
    <property type="molecule type" value="Genomic_DNA"/>
</dbReference>
<dbReference type="Pfam" id="PF00249">
    <property type="entry name" value="Myb_DNA-binding"/>
    <property type="match status" value="1"/>
</dbReference>
<evidence type="ECO:0000259" key="7">
    <source>
        <dbReference type="PROSITE" id="PS50110"/>
    </source>
</evidence>
<feature type="domain" description="HTH myb-type" evidence="8">
    <location>
        <begin position="246"/>
        <end position="298"/>
    </location>
</feature>
<dbReference type="PANTHER" id="PTHR31442">
    <property type="entry name" value="HOMEODOMAIN-LIKE SUPERFAMILY PROTEIN-RELATED"/>
    <property type="match status" value="1"/>
</dbReference>
<feature type="compositionally biased region" description="Basic and acidic residues" evidence="6">
    <location>
        <begin position="222"/>
        <end position="231"/>
    </location>
</feature>
<dbReference type="SUPFAM" id="SSF46689">
    <property type="entry name" value="Homeodomain-like"/>
    <property type="match status" value="1"/>
</dbReference>
<reference evidence="10" key="1">
    <citation type="journal article" date="2023" name="Proc. Natl. Acad. Sci. U.S.A.">
        <title>Genomic and structural basis for evolution of tropane alkaloid biosynthesis.</title>
        <authorList>
            <person name="Wanga Y.-J."/>
            <person name="Taina T."/>
            <person name="Yua J.-Y."/>
            <person name="Lia J."/>
            <person name="Xua B."/>
            <person name="Chenc J."/>
            <person name="D'Auriad J.C."/>
            <person name="Huanga J.-P."/>
            <person name="Huanga S.-X."/>
        </authorList>
    </citation>
    <scope>NUCLEOTIDE SEQUENCE [LARGE SCALE GENOMIC DNA]</scope>
    <source>
        <strain evidence="10">cv. KIB-2019</strain>
    </source>
</reference>
<evidence type="ECO:0000256" key="3">
    <source>
        <dbReference type="ARBA" id="ARBA00023163"/>
    </source>
</evidence>
<keyword evidence="10" id="KW-1185">Reference proteome</keyword>
<dbReference type="Proteomes" id="UP001152561">
    <property type="component" value="Unassembled WGS sequence"/>
</dbReference>
<dbReference type="InterPro" id="IPR017930">
    <property type="entry name" value="Myb_dom"/>
</dbReference>
<feature type="compositionally biased region" description="Basic residues" evidence="6">
    <location>
        <begin position="212"/>
        <end position="221"/>
    </location>
</feature>
<dbReference type="GO" id="GO:0000976">
    <property type="term" value="F:transcription cis-regulatory region binding"/>
    <property type="evidence" value="ECO:0007669"/>
    <property type="project" value="UniProtKB-ARBA"/>
</dbReference>
<evidence type="ECO:0000256" key="2">
    <source>
        <dbReference type="ARBA" id="ARBA00023015"/>
    </source>
</evidence>
<dbReference type="GO" id="GO:0010597">
    <property type="term" value="P:green leaf volatile biosynthetic process"/>
    <property type="evidence" value="ECO:0007669"/>
    <property type="project" value="UniProtKB-ARBA"/>
</dbReference>
<dbReference type="PROSITE" id="PS50110">
    <property type="entry name" value="RESPONSE_REGULATORY"/>
    <property type="match status" value="1"/>
</dbReference>
<dbReference type="InterPro" id="IPR001789">
    <property type="entry name" value="Sig_transdc_resp-reg_receiver"/>
</dbReference>
<dbReference type="SMART" id="SM00448">
    <property type="entry name" value="REC"/>
    <property type="match status" value="1"/>
</dbReference>
<comment type="caution">
    <text evidence="9">The sequence shown here is derived from an EMBL/GenBank/DDBJ whole genome shotgun (WGS) entry which is preliminary data.</text>
</comment>
<dbReference type="InterPro" id="IPR044841">
    <property type="entry name" value="LUX/BOA-like"/>
</dbReference>
<dbReference type="InterPro" id="IPR001005">
    <property type="entry name" value="SANT/Myb"/>
</dbReference>
<sequence length="555" mass="63690">MSEEQKPQINTEGVDNSMATPFYGMIEEVRVVLVDHDKDFVTKMIDLLKSYKYKVRTVDMALEAMSMLSKGKEKVDVMIINVNSPDLLSFQLLDQAIALDIVSLVVCDEHHKILAKKALDNGAYLYLKKPLHEEIVKYLWQFVLKEKIQKERAKEGVEENRHQMNIGDVNDIGNNNIIETEEQAGEKDLPNTEEQRNNIHEDENDVVPNGKYKLRRKRDRKSTKEINERESQNSANKVVRRKVCTKWTADLHENFMEAIQRLGEGRCFPKSIRNVMSVPGLTRLQVASHLQKCRNNNWRTPEERKFTRQRSGRGSSSGSKQRSSFRKFGTMAHLQTNVTNLQQHQHNQETQRNPEFSFPLNTNNTFVEGESSTQQHIYRSQLQVDLQYLNINNLFNNSFYSIENNSVGGIQRQHEPLFEMSKGLQGSIIGSTYYRPGLEFNDGDHHVQNDYDLNVNAINIAPYSSSTMISGTDVENEIINELGTTNANFQHYIGEPNMSYPNNIPATSHASENVGSDSNEENYDVYFDFNNMDDLFQDLGPPSVNLPNEHGNKFD</sequence>
<dbReference type="InterPro" id="IPR006447">
    <property type="entry name" value="Myb_dom_plants"/>
</dbReference>
<dbReference type="SUPFAM" id="SSF52172">
    <property type="entry name" value="CheY-like"/>
    <property type="match status" value="1"/>
</dbReference>
<feature type="region of interest" description="Disordered" evidence="6">
    <location>
        <begin position="295"/>
        <end position="325"/>
    </location>
</feature>
<feature type="domain" description="Response regulatory" evidence="7">
    <location>
        <begin position="30"/>
        <end position="144"/>
    </location>
</feature>
<dbReference type="Pfam" id="PF00072">
    <property type="entry name" value="Response_reg"/>
    <property type="match status" value="1"/>
</dbReference>
<evidence type="ECO:0000256" key="5">
    <source>
        <dbReference type="PROSITE-ProRule" id="PRU00169"/>
    </source>
</evidence>
<proteinExistence type="predicted"/>
<dbReference type="GO" id="GO:0005634">
    <property type="term" value="C:nucleus"/>
    <property type="evidence" value="ECO:0007669"/>
    <property type="project" value="UniProtKB-SubCell"/>
</dbReference>
<evidence type="ECO:0000256" key="4">
    <source>
        <dbReference type="ARBA" id="ARBA00023242"/>
    </source>
</evidence>
<dbReference type="InterPro" id="IPR011006">
    <property type="entry name" value="CheY-like_superfamily"/>
</dbReference>
<protein>
    <submittedName>
        <fullName evidence="9">Uncharacterized protein</fullName>
    </submittedName>
</protein>